<dbReference type="EMBL" id="KQ085966">
    <property type="protein sequence ID" value="KLO13040.1"/>
    <property type="molecule type" value="Genomic_DNA"/>
</dbReference>
<protein>
    <submittedName>
        <fullName evidence="1">Uncharacterized protein</fullName>
    </submittedName>
</protein>
<keyword evidence="2" id="KW-1185">Reference proteome</keyword>
<organism evidence="1 2">
    <name type="scientific">Schizopora paradoxa</name>
    <dbReference type="NCBI Taxonomy" id="27342"/>
    <lineage>
        <taxon>Eukaryota</taxon>
        <taxon>Fungi</taxon>
        <taxon>Dikarya</taxon>
        <taxon>Basidiomycota</taxon>
        <taxon>Agaricomycotina</taxon>
        <taxon>Agaricomycetes</taxon>
        <taxon>Hymenochaetales</taxon>
        <taxon>Schizoporaceae</taxon>
        <taxon>Schizopora</taxon>
    </lineage>
</organism>
<dbReference type="Proteomes" id="UP000053477">
    <property type="component" value="Unassembled WGS sequence"/>
</dbReference>
<proteinExistence type="predicted"/>
<reference evidence="1 2" key="1">
    <citation type="submission" date="2015-04" db="EMBL/GenBank/DDBJ databases">
        <title>Complete genome sequence of Schizopora paradoxa KUC8140, a cosmopolitan wood degrader in East Asia.</title>
        <authorList>
            <consortium name="DOE Joint Genome Institute"/>
            <person name="Min B."/>
            <person name="Park H."/>
            <person name="Jang Y."/>
            <person name="Kim J.-J."/>
            <person name="Kim K.H."/>
            <person name="Pangilinan J."/>
            <person name="Lipzen A."/>
            <person name="Riley R."/>
            <person name="Grigoriev I.V."/>
            <person name="Spatafora J.W."/>
            <person name="Choi I.-G."/>
        </authorList>
    </citation>
    <scope>NUCLEOTIDE SEQUENCE [LARGE SCALE GENOMIC DNA]</scope>
    <source>
        <strain evidence="1 2">KUC8140</strain>
    </source>
</reference>
<sequence>MKSSAPRSKPDPMSTSPLAILRVLFCVARLSQSPSFLTYPLGVQAGLAYFCGEGVCEAARSTRLICIGADWN</sequence>
<gene>
    <name evidence="1" type="ORF">SCHPADRAFT_385304</name>
</gene>
<accession>A0A0H2RM54</accession>
<evidence type="ECO:0000313" key="1">
    <source>
        <dbReference type="EMBL" id="KLO13040.1"/>
    </source>
</evidence>
<dbReference type="InParanoid" id="A0A0H2RM54"/>
<evidence type="ECO:0000313" key="2">
    <source>
        <dbReference type="Proteomes" id="UP000053477"/>
    </source>
</evidence>
<dbReference type="AlphaFoldDB" id="A0A0H2RM54"/>
<name>A0A0H2RM54_9AGAM</name>